<organism evidence="1 2">
    <name type="scientific">Plebeiibacterium sediminum</name>
    <dbReference type="NCBI Taxonomy" id="2992112"/>
    <lineage>
        <taxon>Bacteria</taxon>
        <taxon>Pseudomonadati</taxon>
        <taxon>Bacteroidota</taxon>
        <taxon>Bacteroidia</taxon>
        <taxon>Marinilabiliales</taxon>
        <taxon>Marinilabiliaceae</taxon>
        <taxon>Plebeiibacterium</taxon>
    </lineage>
</organism>
<dbReference type="RefSeq" id="WP_301192472.1">
    <property type="nucleotide sequence ID" value="NZ_JAPDPJ010000071.1"/>
</dbReference>
<evidence type="ECO:0000313" key="2">
    <source>
        <dbReference type="Proteomes" id="UP001209229"/>
    </source>
</evidence>
<name>A0AAE3M8F9_9BACT</name>
<dbReference type="EMBL" id="JAPDPJ010000071">
    <property type="protein sequence ID" value="MCW3788916.1"/>
    <property type="molecule type" value="Genomic_DNA"/>
</dbReference>
<evidence type="ECO:0008006" key="3">
    <source>
        <dbReference type="Google" id="ProtNLM"/>
    </source>
</evidence>
<dbReference type="Proteomes" id="UP001209229">
    <property type="component" value="Unassembled WGS sequence"/>
</dbReference>
<dbReference type="AlphaFoldDB" id="A0AAE3M8F9"/>
<evidence type="ECO:0000313" key="1">
    <source>
        <dbReference type="EMBL" id="MCW3788916.1"/>
    </source>
</evidence>
<proteinExistence type="predicted"/>
<gene>
    <name evidence="1" type="ORF">OM075_20775</name>
</gene>
<protein>
    <recommendedName>
        <fullName evidence="3">Carboxypeptidase-like regulatory domain-containing protein</fullName>
    </recommendedName>
</protein>
<keyword evidence="2" id="KW-1185">Reference proteome</keyword>
<sequence length="166" mass="18754">MRIATGDVIPTNACLRISSIKKGTCAKEGGYFSIDSVQSGAYKLEVVGLGFDKFDTIINVTSNMETIEIILLEKCEVDRETAISDIKLNKPRLLLVGGIAPTYIANKEVFENKYNIQYEDLGCVAPPQECIEQYNLEIFEYLDEKYGEVWRSEVNENVIGIEKWQQ</sequence>
<accession>A0AAE3M8F9</accession>
<reference evidence="1" key="1">
    <citation type="submission" date="2022-10" db="EMBL/GenBank/DDBJ databases">
        <authorList>
            <person name="Yu W.X."/>
        </authorList>
    </citation>
    <scope>NUCLEOTIDE SEQUENCE</scope>
    <source>
        <strain evidence="1">AAT</strain>
    </source>
</reference>
<comment type="caution">
    <text evidence="1">The sequence shown here is derived from an EMBL/GenBank/DDBJ whole genome shotgun (WGS) entry which is preliminary data.</text>
</comment>